<comment type="caution">
    <text evidence="2">The sequence shown here is derived from an EMBL/GenBank/DDBJ whole genome shotgun (WGS) entry which is preliminary data.</text>
</comment>
<protein>
    <submittedName>
        <fullName evidence="2">Uncharacterized protein</fullName>
    </submittedName>
</protein>
<dbReference type="Proteomes" id="UP001227192">
    <property type="component" value="Unassembled WGS sequence"/>
</dbReference>
<dbReference type="EMBL" id="LACB01000427">
    <property type="protein sequence ID" value="KAJ9483477.1"/>
    <property type="molecule type" value="Genomic_DNA"/>
</dbReference>
<accession>A0AAI9X4L0</accession>
<evidence type="ECO:0000313" key="2">
    <source>
        <dbReference type="EMBL" id="KAJ9483477.1"/>
    </source>
</evidence>
<proteinExistence type="predicted"/>
<keyword evidence="3" id="KW-1185">Reference proteome</keyword>
<sequence>KGGGEEKEKQQRGREWGEGKCEKKETGPPSVM</sequence>
<feature type="compositionally biased region" description="Basic and acidic residues" evidence="1">
    <location>
        <begin position="1"/>
        <end position="26"/>
    </location>
</feature>
<name>A0AAI9X4L0_PENTH</name>
<evidence type="ECO:0000256" key="1">
    <source>
        <dbReference type="SAM" id="MobiDB-lite"/>
    </source>
</evidence>
<reference evidence="2" key="2">
    <citation type="journal article" date="2016" name="Fungal Biol.">
        <title>Ochratoxin A production by Penicillium thymicola.</title>
        <authorList>
            <person name="Nguyen H.D.T."/>
            <person name="McMullin D.R."/>
            <person name="Ponomareva E."/>
            <person name="Riley R."/>
            <person name="Pomraning K.R."/>
            <person name="Baker S.E."/>
            <person name="Seifert K.A."/>
        </authorList>
    </citation>
    <scope>NUCLEOTIDE SEQUENCE</scope>
    <source>
        <strain evidence="2">DAOM 180753</strain>
    </source>
</reference>
<reference evidence="2" key="1">
    <citation type="submission" date="2015-06" db="EMBL/GenBank/DDBJ databases">
        <authorList>
            <person name="Nguyen H."/>
        </authorList>
    </citation>
    <scope>NUCLEOTIDE SEQUENCE</scope>
    <source>
        <strain evidence="2">DAOM 180753</strain>
    </source>
</reference>
<feature type="region of interest" description="Disordered" evidence="1">
    <location>
        <begin position="1"/>
        <end position="32"/>
    </location>
</feature>
<gene>
    <name evidence="2" type="ORF">VN97_g9922</name>
</gene>
<evidence type="ECO:0000313" key="3">
    <source>
        <dbReference type="Proteomes" id="UP001227192"/>
    </source>
</evidence>
<dbReference type="AlphaFoldDB" id="A0AAI9X4L0"/>
<feature type="non-terminal residue" evidence="2">
    <location>
        <position position="1"/>
    </location>
</feature>
<organism evidence="2 3">
    <name type="scientific">Penicillium thymicola</name>
    <dbReference type="NCBI Taxonomy" id="293382"/>
    <lineage>
        <taxon>Eukaryota</taxon>
        <taxon>Fungi</taxon>
        <taxon>Dikarya</taxon>
        <taxon>Ascomycota</taxon>
        <taxon>Pezizomycotina</taxon>
        <taxon>Eurotiomycetes</taxon>
        <taxon>Eurotiomycetidae</taxon>
        <taxon>Eurotiales</taxon>
        <taxon>Aspergillaceae</taxon>
        <taxon>Penicillium</taxon>
    </lineage>
</organism>